<dbReference type="AlphaFoldDB" id="A0A382K2X5"/>
<keyword evidence="2" id="KW-0349">Heme</keyword>
<keyword evidence="5" id="KW-1133">Transmembrane helix</keyword>
<gene>
    <name evidence="7" type="ORF">METZ01_LOCUS271029</name>
</gene>
<dbReference type="InterPro" id="IPR038297">
    <property type="entry name" value="CcmH/CycL/NrfF/Ccl2_sf"/>
</dbReference>
<evidence type="ECO:0000256" key="4">
    <source>
        <dbReference type="ARBA" id="ARBA00023004"/>
    </source>
</evidence>
<accession>A0A382K2X5</accession>
<sequence>MLPIYADDRIIEDPMIELSESVYCPCGCVRETIRACVCGTAQGITLEFQTRLQSGETIEGIREDYLGKYGTQFNAVMLAQGFNIVAYIVPFFILIAGLGIVSVIIARLKQRVKGPVRATLTKVDLSKFNYQQVEDELERYKRD</sequence>
<evidence type="ECO:0000256" key="2">
    <source>
        <dbReference type="ARBA" id="ARBA00022617"/>
    </source>
</evidence>
<keyword evidence="5" id="KW-0472">Membrane</keyword>
<dbReference type="Pfam" id="PF03918">
    <property type="entry name" value="CcmH"/>
    <property type="match status" value="1"/>
</dbReference>
<proteinExistence type="inferred from homology"/>
<name>A0A382K2X5_9ZZZZ</name>
<evidence type="ECO:0000256" key="1">
    <source>
        <dbReference type="ARBA" id="ARBA00010342"/>
    </source>
</evidence>
<protein>
    <recommendedName>
        <fullName evidence="6">CcmH/CycL/Ccl2/NrfF N-terminal domain-containing protein</fullName>
    </recommendedName>
</protein>
<feature type="domain" description="CcmH/CycL/Ccl2/NrfF N-terminal" evidence="6">
    <location>
        <begin position="9"/>
        <end position="113"/>
    </location>
</feature>
<dbReference type="InterPro" id="IPR005616">
    <property type="entry name" value="CcmH/CycL/Ccl2/NrfF_N"/>
</dbReference>
<evidence type="ECO:0000259" key="6">
    <source>
        <dbReference type="Pfam" id="PF03918"/>
    </source>
</evidence>
<dbReference type="Gene3D" id="1.10.8.640">
    <property type="entry name" value="Cytochrome C biogenesis protein"/>
    <property type="match status" value="1"/>
</dbReference>
<comment type="similarity">
    <text evidence="1">Belongs to the CcmH/CycL/Ccl2/NrfF family.</text>
</comment>
<evidence type="ECO:0000256" key="3">
    <source>
        <dbReference type="ARBA" id="ARBA00022723"/>
    </source>
</evidence>
<organism evidence="7">
    <name type="scientific">marine metagenome</name>
    <dbReference type="NCBI Taxonomy" id="408172"/>
    <lineage>
        <taxon>unclassified sequences</taxon>
        <taxon>metagenomes</taxon>
        <taxon>ecological metagenomes</taxon>
    </lineage>
</organism>
<dbReference type="GO" id="GO:0046872">
    <property type="term" value="F:metal ion binding"/>
    <property type="evidence" value="ECO:0007669"/>
    <property type="project" value="UniProtKB-KW"/>
</dbReference>
<reference evidence="7" key="1">
    <citation type="submission" date="2018-05" db="EMBL/GenBank/DDBJ databases">
        <authorList>
            <person name="Lanie J.A."/>
            <person name="Ng W.-L."/>
            <person name="Kazmierczak K.M."/>
            <person name="Andrzejewski T.M."/>
            <person name="Davidsen T.M."/>
            <person name="Wayne K.J."/>
            <person name="Tettelin H."/>
            <person name="Glass J.I."/>
            <person name="Rusch D."/>
            <person name="Podicherti R."/>
            <person name="Tsui H.-C.T."/>
            <person name="Winkler M.E."/>
        </authorList>
    </citation>
    <scope>NUCLEOTIDE SEQUENCE</scope>
</reference>
<dbReference type="EMBL" id="UINC01077758">
    <property type="protein sequence ID" value="SVC18175.1"/>
    <property type="molecule type" value="Genomic_DNA"/>
</dbReference>
<evidence type="ECO:0000256" key="5">
    <source>
        <dbReference type="SAM" id="Phobius"/>
    </source>
</evidence>
<keyword evidence="5" id="KW-0812">Transmembrane</keyword>
<evidence type="ECO:0000313" key="7">
    <source>
        <dbReference type="EMBL" id="SVC18175.1"/>
    </source>
</evidence>
<feature type="transmembrane region" description="Helical" evidence="5">
    <location>
        <begin position="84"/>
        <end position="108"/>
    </location>
</feature>
<keyword evidence="3" id="KW-0479">Metal-binding</keyword>
<keyword evidence="4" id="KW-0408">Iron</keyword>